<evidence type="ECO:0000256" key="1">
    <source>
        <dbReference type="ARBA" id="ARBA00022737"/>
    </source>
</evidence>
<dbReference type="RefSeq" id="WP_114984958.1">
    <property type="nucleotide sequence ID" value="NZ_CP027806.1"/>
</dbReference>
<dbReference type="Pfam" id="PF17170">
    <property type="entry name" value="DUF5128"/>
    <property type="match status" value="1"/>
</dbReference>
<dbReference type="PANTHER" id="PTHR24104">
    <property type="entry name" value="E3 UBIQUITIN-PROTEIN LIGASE NHLRC1-RELATED"/>
    <property type="match status" value="1"/>
</dbReference>
<dbReference type="InterPro" id="IPR019734">
    <property type="entry name" value="TPR_rpt"/>
</dbReference>
<dbReference type="Proteomes" id="UP000254808">
    <property type="component" value="Chromosome"/>
</dbReference>
<keyword evidence="1" id="KW-0677">Repeat</keyword>
<dbReference type="SMART" id="SM00028">
    <property type="entry name" value="TPR"/>
    <property type="match status" value="9"/>
</dbReference>
<accession>A0A345UMV0</accession>
<reference evidence="4 5" key="1">
    <citation type="submission" date="2018-03" db="EMBL/GenBank/DDBJ databases">
        <title>Phenotypic and genomic properties of Cyclonatronum proteinivorum gen. nov., sp. nov., a haloalkaliphilic bacteroidete from soda lakes possessing Na+-translocating rhodopsin.</title>
        <authorList>
            <person name="Toshchakov S.V."/>
            <person name="Korzhenkov A."/>
            <person name="Samarov N.I."/>
            <person name="Kublanov I.V."/>
            <person name="Muntyan M.S."/>
            <person name="Sorokin D.Y."/>
        </authorList>
    </citation>
    <scope>NUCLEOTIDE SEQUENCE [LARGE SCALE GENOMIC DNA]</scope>
    <source>
        <strain evidence="4 5">Omega</strain>
    </source>
</reference>
<protein>
    <submittedName>
        <fullName evidence="4">Tetratricopeptide repeat-containing protein</fullName>
    </submittedName>
</protein>
<dbReference type="PROSITE" id="PS50005">
    <property type="entry name" value="TPR"/>
    <property type="match status" value="5"/>
</dbReference>
<dbReference type="Gene3D" id="1.25.40.10">
    <property type="entry name" value="Tetratricopeptide repeat domain"/>
    <property type="match status" value="4"/>
</dbReference>
<dbReference type="Pfam" id="PF13432">
    <property type="entry name" value="TPR_16"/>
    <property type="match status" value="2"/>
</dbReference>
<dbReference type="InterPro" id="IPR050952">
    <property type="entry name" value="TRIM-NHL_E3_ligases"/>
</dbReference>
<feature type="repeat" description="TPR" evidence="2">
    <location>
        <begin position="1561"/>
        <end position="1594"/>
    </location>
</feature>
<dbReference type="OrthoDB" id="9803982at2"/>
<dbReference type="GO" id="GO:0008270">
    <property type="term" value="F:zinc ion binding"/>
    <property type="evidence" value="ECO:0007669"/>
    <property type="project" value="UniProtKB-KW"/>
</dbReference>
<evidence type="ECO:0000313" key="5">
    <source>
        <dbReference type="Proteomes" id="UP000254808"/>
    </source>
</evidence>
<organism evidence="4 5">
    <name type="scientific">Cyclonatronum proteinivorum</name>
    <dbReference type="NCBI Taxonomy" id="1457365"/>
    <lineage>
        <taxon>Bacteria</taxon>
        <taxon>Pseudomonadati</taxon>
        <taxon>Balneolota</taxon>
        <taxon>Balneolia</taxon>
        <taxon>Balneolales</taxon>
        <taxon>Cyclonatronaceae</taxon>
        <taxon>Cyclonatronum</taxon>
    </lineage>
</organism>
<keyword evidence="2" id="KW-0802">TPR repeat</keyword>
<dbReference type="CDD" id="cd05819">
    <property type="entry name" value="NHL"/>
    <property type="match status" value="1"/>
</dbReference>
<evidence type="ECO:0000256" key="3">
    <source>
        <dbReference type="PROSITE-ProRule" id="PRU00504"/>
    </source>
</evidence>
<dbReference type="KEGG" id="cprv:CYPRO_2560"/>
<dbReference type="PROSITE" id="PS51125">
    <property type="entry name" value="NHL"/>
    <property type="match status" value="1"/>
</dbReference>
<feature type="repeat" description="TPR" evidence="2">
    <location>
        <begin position="1595"/>
        <end position="1628"/>
    </location>
</feature>
<dbReference type="Pfam" id="PF14559">
    <property type="entry name" value="TPR_19"/>
    <property type="match status" value="2"/>
</dbReference>
<dbReference type="Gene3D" id="2.120.10.30">
    <property type="entry name" value="TolB, C-terminal domain"/>
    <property type="match status" value="2"/>
</dbReference>
<feature type="repeat" description="NHL" evidence="3">
    <location>
        <begin position="125"/>
        <end position="168"/>
    </location>
</feature>
<dbReference type="InterPro" id="IPR011042">
    <property type="entry name" value="6-blade_b-propeller_TolB-like"/>
</dbReference>
<sequence>MKPFRPPFLLLPLVILFFLPFVANGQQYVQTLPKPADTEQTSIRALTDAVRAANGDYYLVDRRNSTISILDPNGDLIEVINGFVGPAGTIQLRSPLRIATGPNNRLYIADDRNNEIYVIEDLQYLRTIGESGRMPGQFSRIRDIAVDSDNYLYVLDERANRVDIFDDQGRFVNWIGGPERGEPRLFGDLRGIGINGANQLYVLENNPASLHIFSDSGKHIRTFHSLGSAGSTIENGRSLTVFQNGDFSVLDGDNGTFSTFSKNGEFIQRTGRSARMSSPGIFRDPLILRASIESPNTLLVIDAGDNNVQEYVYSFQPEDFSRTEKIQLEHLTESIPAFSDAVFAPNGVMYYIPDGSQSEVVALDLNYGEVRFRLPAQRAHRLATDNNSRVYIVDQHRRSNEINIFSSAGVLELSLGQDIANPLQSPEAITVKSDGTIIVADASHPRLHQWAANGEYLGDEISLRQLDHRNISIIRTDSRDNIYLLDGSENEIYRLNAAGMLTDPQPLTVSGYNPERGNAEISWFDIDLSDQLHLFNNETLQYYLFEWEPSIQSINTPNLLFKFGRSGENELDFMRTGAVALNPHQLTAHVMNNRGREVKSIGITIRPPKPDLDSFVFSVDEEGFLHIRPKDGFDGVTSSFSLAIENLENGELEIISSDNQTISVNYADQRNELLNFRIMGASAGNLSEPSEAFQDYIGYGRYLASQELFIHALEQYGRAPGYYSNTDPEMVNFIARQYINWGQTLTNRGEAYLTTLILRNASTLIDERDPLTRDISEVLITLYNTLGRRGAYDVLIESTDNLLGITSPSIVDEVSRTIGQVAAGMARTGVEQRILQSIEIYNRMLEWADQPDWALSGLAASQLSYFELLERTNAPHHLSSLRINRAQQAVEEALEKIRLVNNLYNETRILQLRILNYQGQHDQVMEIAEQELTDQIPGMDQRFERLYRLHGGKAMLAAGEYNRAIFNFTELLQLDQGDTDVQLMLADAYFRDGRYAEAQGIYRQLQLRNPDEALYQGLTGRTEFALGNYAEASFQLEQAIRANPDINWFYGELARAFFMDGKYTEALAYFELSVSETTNRLSAARQRQLPQQAQAEIRSELETYLFEQGVAASRIRDYETAQQALQSLVELTPSNAQYWFELGNVFVNTGLVYQAENAFSRALSIESQNETYRNAFNQARERSDEYATNQPAARILSVNVNPVFPSVYRNYTDAQSIGEVVIENNTASVITNARLEVSFSRFAAESYFIDLPVMSPRSNTSVPLFMAFTSDIMTNVEDTNAQLTLNLFYNHRGESLTDVSNANVTIHRRSAISWQDKRSLASFISPGSETIRQFVSEINSNLEPLSVLDLPEAILIGARLYSTLNNSGFVYQRDPNIETILATGVLDDIQFPAETLTLRSGECDDFVVMFCSLFEAQGIRTAYIDVPGHVFMAFDTGLSTDELDFMGMDAWRFITYENRVFLPIETTLLGRGSFMQAWENAALRWQQEREAGNMPQIVPIEQAHRVYAPSEYVPTDFRSPLVFSDDLLADFSYTLQQVFNSFNAGMIQNIEQRLTAEPENLFLVNQLGILLAQTGETDRAKEVFENGLAIFPESPQLNNNMGNLYFQERNFIRAAEFYRNSTQLNDQNAEVFVNLARSLLEAGQTDASRDALRQALRLDQNVRSRYDFIFNELF</sequence>
<feature type="repeat" description="TPR" evidence="2">
    <location>
        <begin position="1136"/>
        <end position="1169"/>
    </location>
</feature>
<keyword evidence="5" id="KW-1185">Reference proteome</keyword>
<name>A0A345UMV0_9BACT</name>
<dbReference type="InterPro" id="IPR001258">
    <property type="entry name" value="NHL_repeat"/>
</dbReference>
<dbReference type="InterPro" id="IPR011990">
    <property type="entry name" value="TPR-like_helical_dom_sf"/>
</dbReference>
<gene>
    <name evidence="4" type="ORF">CYPRO_2560</name>
</gene>
<dbReference type="SUPFAM" id="SSF48452">
    <property type="entry name" value="TPR-like"/>
    <property type="match status" value="3"/>
</dbReference>
<evidence type="ECO:0000313" key="4">
    <source>
        <dbReference type="EMBL" id="AXJ01802.1"/>
    </source>
</evidence>
<dbReference type="PANTHER" id="PTHR24104:SF25">
    <property type="entry name" value="PROTEIN LIN-41"/>
    <property type="match status" value="1"/>
</dbReference>
<evidence type="ECO:0000256" key="2">
    <source>
        <dbReference type="PROSITE-ProRule" id="PRU00339"/>
    </source>
</evidence>
<dbReference type="EMBL" id="CP027806">
    <property type="protein sequence ID" value="AXJ01802.1"/>
    <property type="molecule type" value="Genomic_DNA"/>
</dbReference>
<proteinExistence type="predicted"/>
<dbReference type="SUPFAM" id="SSF101898">
    <property type="entry name" value="NHL repeat"/>
    <property type="match status" value="2"/>
</dbReference>
<feature type="repeat" description="TPR" evidence="2">
    <location>
        <begin position="1629"/>
        <end position="1662"/>
    </location>
</feature>
<feature type="repeat" description="TPR" evidence="2">
    <location>
        <begin position="1102"/>
        <end position="1135"/>
    </location>
</feature>